<organism evidence="2 3">
    <name type="scientific">Paraburkholderia silvatlantica</name>
    <dbReference type="NCBI Taxonomy" id="321895"/>
    <lineage>
        <taxon>Bacteria</taxon>
        <taxon>Pseudomonadati</taxon>
        <taxon>Pseudomonadota</taxon>
        <taxon>Betaproteobacteria</taxon>
        <taxon>Burkholderiales</taxon>
        <taxon>Burkholderiaceae</taxon>
        <taxon>Paraburkholderia</taxon>
    </lineage>
</organism>
<gene>
    <name evidence="2" type="ORF">FHX59_001076</name>
</gene>
<comment type="caution">
    <text evidence="2">The sequence shown here is derived from an EMBL/GenBank/DDBJ whole genome shotgun (WGS) entry which is preliminary data.</text>
</comment>
<evidence type="ECO:0000256" key="1">
    <source>
        <dbReference type="SAM" id="MobiDB-lite"/>
    </source>
</evidence>
<dbReference type="EMBL" id="JACHVZ010000003">
    <property type="protein sequence ID" value="MBB2926667.1"/>
    <property type="molecule type" value="Genomic_DNA"/>
</dbReference>
<protein>
    <recommendedName>
        <fullName evidence="4">Hydantoinase/oxoprolinase-like protein</fullName>
    </recommendedName>
</protein>
<feature type="region of interest" description="Disordered" evidence="1">
    <location>
        <begin position="78"/>
        <end position="105"/>
    </location>
</feature>
<keyword evidence="3" id="KW-1185">Reference proteome</keyword>
<proteinExistence type="predicted"/>
<name>A0ABR6FGX9_9BURK</name>
<dbReference type="Proteomes" id="UP000533533">
    <property type="component" value="Unassembled WGS sequence"/>
</dbReference>
<dbReference type="RefSeq" id="WP_133253603.1">
    <property type="nucleotide sequence ID" value="NZ_JACHVZ010000003.1"/>
</dbReference>
<evidence type="ECO:0008006" key="4">
    <source>
        <dbReference type="Google" id="ProtNLM"/>
    </source>
</evidence>
<accession>A0ABR6FGX9</accession>
<sequence>MIEIHGRSMGPVVDPMRIAGARIAADVQRNAARPAGGHFGGRQGVGILPDGAMGKLDAGAAGDERFFCPVGSHSVRVRQSPWQAQGPARERHALTGTLSRPATRS</sequence>
<reference evidence="2 3" key="1">
    <citation type="submission" date="2020-08" db="EMBL/GenBank/DDBJ databases">
        <title>Genomic Encyclopedia of Type Strains, Phase IV (KMG-V): Genome sequencing to study the core and pangenomes of soil and plant-associated prokaryotes.</title>
        <authorList>
            <person name="Whitman W."/>
        </authorList>
    </citation>
    <scope>NUCLEOTIDE SEQUENCE [LARGE SCALE GENOMIC DNA]</scope>
    <source>
        <strain evidence="2 3">SRMrh-85</strain>
    </source>
</reference>
<evidence type="ECO:0000313" key="2">
    <source>
        <dbReference type="EMBL" id="MBB2926667.1"/>
    </source>
</evidence>
<evidence type="ECO:0000313" key="3">
    <source>
        <dbReference type="Proteomes" id="UP000533533"/>
    </source>
</evidence>
<feature type="compositionally biased region" description="Polar residues" evidence="1">
    <location>
        <begin position="96"/>
        <end position="105"/>
    </location>
</feature>